<accession>A0A6P8AR77</accession>
<dbReference type="KEGG" id="pgri:PgNI_12214"/>
<organism evidence="1 2">
    <name type="scientific">Pyricularia grisea</name>
    <name type="common">Crabgrass-specific blast fungus</name>
    <name type="synonym">Magnaporthe grisea</name>
    <dbReference type="NCBI Taxonomy" id="148305"/>
    <lineage>
        <taxon>Eukaryota</taxon>
        <taxon>Fungi</taxon>
        <taxon>Dikarya</taxon>
        <taxon>Ascomycota</taxon>
        <taxon>Pezizomycotina</taxon>
        <taxon>Sordariomycetes</taxon>
        <taxon>Sordariomycetidae</taxon>
        <taxon>Magnaporthales</taxon>
        <taxon>Pyriculariaceae</taxon>
        <taxon>Pyricularia</taxon>
    </lineage>
</organism>
<proteinExistence type="predicted"/>
<keyword evidence="1" id="KW-1185">Reference proteome</keyword>
<protein>
    <submittedName>
        <fullName evidence="2">Uncharacterized protein</fullName>
    </submittedName>
</protein>
<reference evidence="2" key="2">
    <citation type="submission" date="2019-10" db="EMBL/GenBank/DDBJ databases">
        <authorList>
            <consortium name="NCBI Genome Project"/>
        </authorList>
    </citation>
    <scope>NUCLEOTIDE SEQUENCE</scope>
    <source>
        <strain evidence="2">NI907</strain>
    </source>
</reference>
<evidence type="ECO:0000313" key="2">
    <source>
        <dbReference type="RefSeq" id="XP_030977389.1"/>
    </source>
</evidence>
<dbReference type="RefSeq" id="XP_030977389.1">
    <property type="nucleotide sequence ID" value="XM_031132169.1"/>
</dbReference>
<evidence type="ECO:0000313" key="1">
    <source>
        <dbReference type="Proteomes" id="UP000515153"/>
    </source>
</evidence>
<reference evidence="2" key="1">
    <citation type="journal article" date="2019" name="Mol. Biol. Evol.">
        <title>Blast fungal genomes show frequent chromosomal changes, gene gains and losses, and effector gene turnover.</title>
        <authorList>
            <person name="Gomez Luciano L.B."/>
            <person name="Jason Tsai I."/>
            <person name="Chuma I."/>
            <person name="Tosa Y."/>
            <person name="Chen Y.H."/>
            <person name="Li J.Y."/>
            <person name="Li M.Y."/>
            <person name="Jade Lu M.Y."/>
            <person name="Nakayashiki H."/>
            <person name="Li W.H."/>
        </authorList>
    </citation>
    <scope>NUCLEOTIDE SEQUENCE</scope>
    <source>
        <strain evidence="2">NI907</strain>
    </source>
</reference>
<sequence>MVMNNERAKKPRPTGFPYEVVMRLKEGNADGISWHQRLGLKHQRPALMDSKYGIPILQMIP</sequence>
<dbReference type="AlphaFoldDB" id="A0A6P8AR77"/>
<dbReference type="Proteomes" id="UP000515153">
    <property type="component" value="Unplaced"/>
</dbReference>
<reference evidence="2" key="3">
    <citation type="submission" date="2025-08" db="UniProtKB">
        <authorList>
            <consortium name="RefSeq"/>
        </authorList>
    </citation>
    <scope>IDENTIFICATION</scope>
    <source>
        <strain evidence="2">NI907</strain>
    </source>
</reference>
<dbReference type="GeneID" id="41967074"/>
<gene>
    <name evidence="2" type="ORF">PgNI_12214</name>
</gene>
<name>A0A6P8AR77_PYRGI</name>